<evidence type="ECO:0000256" key="1">
    <source>
        <dbReference type="SAM" id="Coils"/>
    </source>
</evidence>
<protein>
    <submittedName>
        <fullName evidence="2">Unnamed protein product</fullName>
    </submittedName>
</protein>
<sequence length="239" mass="26819">MKKNKSIGESDALQRAKLRSAVVQEKRRCQAAVQSNERLRAKLETYRRQALALRTALSAVESMQRGADAGLALRVEMGAGRQLRSSQAQVFDMLESRFGSRLHELDLGFEAMQEAAVVTDADILEKQCRRGDQGVGAVEFSIAELLPFDKESISTMIWSFIKRGIFLDGELGFVRRRSDDAFVLLFRVTVQLDHGAVATIDTHSVMKRFMTHRGFAVMTEACSCWTVNCPNEKTWTHST</sequence>
<dbReference type="OrthoDB" id="114768at2759"/>
<dbReference type="EMBL" id="BSXT01002539">
    <property type="protein sequence ID" value="GMF49509.1"/>
    <property type="molecule type" value="Genomic_DNA"/>
</dbReference>
<keyword evidence="1" id="KW-0175">Coiled coil</keyword>
<dbReference type="AlphaFoldDB" id="A0A9W6Y0I3"/>
<gene>
    <name evidence="2" type="ORF">Pfra01_001958400</name>
</gene>
<feature type="coiled-coil region" evidence="1">
    <location>
        <begin position="29"/>
        <end position="56"/>
    </location>
</feature>
<evidence type="ECO:0000313" key="2">
    <source>
        <dbReference type="EMBL" id="GMF49509.1"/>
    </source>
</evidence>
<proteinExistence type="predicted"/>
<reference evidence="2" key="1">
    <citation type="submission" date="2023-04" db="EMBL/GenBank/DDBJ databases">
        <title>Phytophthora fragariaefolia NBRC 109709.</title>
        <authorList>
            <person name="Ichikawa N."/>
            <person name="Sato H."/>
            <person name="Tonouchi N."/>
        </authorList>
    </citation>
    <scope>NUCLEOTIDE SEQUENCE</scope>
    <source>
        <strain evidence="2">NBRC 109709</strain>
    </source>
</reference>
<accession>A0A9W6Y0I3</accession>
<keyword evidence="3" id="KW-1185">Reference proteome</keyword>
<comment type="caution">
    <text evidence="2">The sequence shown here is derived from an EMBL/GenBank/DDBJ whole genome shotgun (WGS) entry which is preliminary data.</text>
</comment>
<name>A0A9W6Y0I3_9STRA</name>
<evidence type="ECO:0000313" key="3">
    <source>
        <dbReference type="Proteomes" id="UP001165121"/>
    </source>
</evidence>
<organism evidence="2 3">
    <name type="scientific">Phytophthora fragariaefolia</name>
    <dbReference type="NCBI Taxonomy" id="1490495"/>
    <lineage>
        <taxon>Eukaryota</taxon>
        <taxon>Sar</taxon>
        <taxon>Stramenopiles</taxon>
        <taxon>Oomycota</taxon>
        <taxon>Peronosporomycetes</taxon>
        <taxon>Peronosporales</taxon>
        <taxon>Peronosporaceae</taxon>
        <taxon>Phytophthora</taxon>
    </lineage>
</organism>
<dbReference type="Proteomes" id="UP001165121">
    <property type="component" value="Unassembled WGS sequence"/>
</dbReference>